<evidence type="ECO:0000256" key="8">
    <source>
        <dbReference type="RuleBase" id="RU362116"/>
    </source>
</evidence>
<dbReference type="RefSeq" id="WP_119554362.1">
    <property type="nucleotide sequence ID" value="NZ_QXMN01000017.1"/>
</dbReference>
<dbReference type="PROSITE" id="PS00588">
    <property type="entry name" value="FLAGELLA_BB_ROD"/>
    <property type="match status" value="1"/>
</dbReference>
<evidence type="ECO:0000256" key="4">
    <source>
        <dbReference type="ARBA" id="ARBA00023143"/>
    </source>
</evidence>
<dbReference type="InterPro" id="IPR012834">
    <property type="entry name" value="FlgG_G_neg"/>
</dbReference>
<dbReference type="InterPro" id="IPR001444">
    <property type="entry name" value="Flag_bb_rod_N"/>
</dbReference>
<accession>A0A9X8D4P4</accession>
<dbReference type="Pfam" id="PF22692">
    <property type="entry name" value="LlgE_F_G_D1"/>
    <property type="match status" value="1"/>
</dbReference>
<keyword evidence="12" id="KW-0966">Cell projection</keyword>
<keyword evidence="13" id="KW-1185">Reference proteome</keyword>
<dbReference type="InterPro" id="IPR053967">
    <property type="entry name" value="LlgE_F_G-like_D1"/>
</dbReference>
<comment type="subcellular location">
    <subcellularLocation>
        <location evidence="1 8">Bacterial flagellum basal body</location>
    </subcellularLocation>
</comment>
<feature type="domain" description="Flagellar basal-body/hook protein C-terminal" evidence="10">
    <location>
        <begin position="215"/>
        <end position="260"/>
    </location>
</feature>
<dbReference type="NCBIfam" id="TIGR03506">
    <property type="entry name" value="FlgEFG_subfam"/>
    <property type="match status" value="2"/>
</dbReference>
<evidence type="ECO:0000313" key="13">
    <source>
        <dbReference type="Proteomes" id="UP000265619"/>
    </source>
</evidence>
<dbReference type="InterPro" id="IPR019776">
    <property type="entry name" value="Flagellar_basal_body_rod_CS"/>
</dbReference>
<keyword evidence="4 8" id="KW-0975">Bacterial flagellum</keyword>
<proteinExistence type="inferred from homology"/>
<evidence type="ECO:0000259" key="9">
    <source>
        <dbReference type="Pfam" id="PF00460"/>
    </source>
</evidence>
<name>A0A9X8D4P4_9BURK</name>
<gene>
    <name evidence="12" type="primary">flgG</name>
    <name evidence="12" type="ORF">D3H34_15275</name>
</gene>
<evidence type="ECO:0000256" key="7">
    <source>
        <dbReference type="NCBIfam" id="TIGR02488"/>
    </source>
</evidence>
<dbReference type="OrthoDB" id="9804559at2"/>
<evidence type="ECO:0000313" key="12">
    <source>
        <dbReference type="EMBL" id="RIX79099.1"/>
    </source>
</evidence>
<evidence type="ECO:0000259" key="11">
    <source>
        <dbReference type="Pfam" id="PF22692"/>
    </source>
</evidence>
<comment type="similarity">
    <text evidence="2 8">Belongs to the flagella basal body rod proteins family.</text>
</comment>
<sequence length="262" mass="27562">MFDALYISATGMQAQQLNVDTIANNLANVNTTGFKKGKVGFSDLMVREAGRLQPSLEEAGILGAENRLGAGVGIASVSKLFDMGDLKKTESAWDLAIKGEGFLEVTMPDGSSAYTRGGTFKINKDGLLATAGGYPLKANVAVPDNAQSLQIDNDGRVRVEVAGQGTPVEVGQLDLVRFTSPSALTPQGDNLYRSSTGSGDAIAGKAAEDGMGSFAQGFLEGSNVKLNEEMVNLMVAQRVYEANVKVMQASDEMLGMINGLRK</sequence>
<dbReference type="PANTHER" id="PTHR30435:SF19">
    <property type="entry name" value="FLAGELLAR BASAL-BODY ROD PROTEIN FLGG"/>
    <property type="match status" value="1"/>
</dbReference>
<reference evidence="12 13" key="1">
    <citation type="submission" date="2018-09" db="EMBL/GenBank/DDBJ databases">
        <title>Acidovorax cavernicola nov. sp. isolated from Gruta de las Maravillas (Aracena, Spain).</title>
        <authorList>
            <person name="Jurado V."/>
            <person name="Gutierrez-Patricio S."/>
            <person name="Gonzalez-Pimentel J.L."/>
            <person name="Miller A.Z."/>
            <person name="Laiz L."/>
            <person name="Saiz-Jimenez C."/>
        </authorList>
    </citation>
    <scope>NUCLEOTIDE SEQUENCE [LARGE SCALE GENOMIC DNA]</scope>
    <source>
        <strain evidence="12 13">1011MAR4D40.2</strain>
    </source>
</reference>
<evidence type="ECO:0000259" key="10">
    <source>
        <dbReference type="Pfam" id="PF06429"/>
    </source>
</evidence>
<keyword evidence="12" id="KW-0282">Flagellum</keyword>
<dbReference type="InterPro" id="IPR037925">
    <property type="entry name" value="FlgE/F/G-like"/>
</dbReference>
<dbReference type="InterPro" id="IPR010930">
    <property type="entry name" value="Flg_bb/hook_C_dom"/>
</dbReference>
<dbReference type="SUPFAM" id="SSF117143">
    <property type="entry name" value="Flagellar hook protein flgE"/>
    <property type="match status" value="1"/>
</dbReference>
<keyword evidence="12" id="KW-0969">Cilium</keyword>
<protein>
    <recommendedName>
        <fullName evidence="3 7">Flagellar basal-body rod protein FlgG</fullName>
    </recommendedName>
    <alternativeName>
        <fullName evidence="6 8">Distal rod protein</fullName>
    </alternativeName>
</protein>
<feature type="domain" description="Flagellar basal body rod protein N-terminal" evidence="9">
    <location>
        <begin position="5"/>
        <end position="35"/>
    </location>
</feature>
<comment type="subunit">
    <text evidence="5 8">The basal body constitutes a major portion of the flagellar organelle and consists of four rings (L,P,S, and M) mounted on a central rod. The rod consists of about 26 subunits of FlgG in the distal portion, and FlgB, FlgC and FlgF are thought to build up the proximal portion of the rod with about 6 subunits each.</text>
</comment>
<comment type="caution">
    <text evidence="12">The sequence shown here is derived from an EMBL/GenBank/DDBJ whole genome shotgun (WGS) entry which is preliminary data.</text>
</comment>
<dbReference type="Pfam" id="PF00460">
    <property type="entry name" value="Flg_bb_rod"/>
    <property type="match status" value="1"/>
</dbReference>
<evidence type="ECO:0000256" key="5">
    <source>
        <dbReference type="ARBA" id="ARBA00025933"/>
    </source>
</evidence>
<dbReference type="InterPro" id="IPR020013">
    <property type="entry name" value="Flagellar_FlgE/F/G"/>
</dbReference>
<dbReference type="PANTHER" id="PTHR30435">
    <property type="entry name" value="FLAGELLAR PROTEIN"/>
    <property type="match status" value="1"/>
</dbReference>
<feature type="domain" description="Flagellar hook protein FlgE/F/G-like D1" evidence="11">
    <location>
        <begin position="96"/>
        <end position="159"/>
    </location>
</feature>
<evidence type="ECO:0000256" key="6">
    <source>
        <dbReference type="ARBA" id="ARBA00032912"/>
    </source>
</evidence>
<dbReference type="NCBIfam" id="TIGR02488">
    <property type="entry name" value="flgG_G_neg"/>
    <property type="match status" value="1"/>
</dbReference>
<organism evidence="12 13">
    <name type="scientific">Acidovorax cavernicola</name>
    <dbReference type="NCBI Taxonomy" id="1675792"/>
    <lineage>
        <taxon>Bacteria</taxon>
        <taxon>Pseudomonadati</taxon>
        <taxon>Pseudomonadota</taxon>
        <taxon>Betaproteobacteria</taxon>
        <taxon>Burkholderiales</taxon>
        <taxon>Comamonadaceae</taxon>
        <taxon>Acidovorax</taxon>
    </lineage>
</organism>
<dbReference type="AlphaFoldDB" id="A0A9X8D4P4"/>
<dbReference type="EMBL" id="QXMN01000017">
    <property type="protein sequence ID" value="RIX79099.1"/>
    <property type="molecule type" value="Genomic_DNA"/>
</dbReference>
<evidence type="ECO:0000256" key="2">
    <source>
        <dbReference type="ARBA" id="ARBA00009677"/>
    </source>
</evidence>
<evidence type="ECO:0000256" key="1">
    <source>
        <dbReference type="ARBA" id="ARBA00004117"/>
    </source>
</evidence>
<dbReference type="Pfam" id="PF06429">
    <property type="entry name" value="Flg_bbr_C"/>
    <property type="match status" value="1"/>
</dbReference>
<dbReference type="GO" id="GO:0071978">
    <property type="term" value="P:bacterial-type flagellum-dependent swarming motility"/>
    <property type="evidence" value="ECO:0007669"/>
    <property type="project" value="TreeGrafter"/>
</dbReference>
<dbReference type="GO" id="GO:0009426">
    <property type="term" value="C:bacterial-type flagellum basal body, distal rod"/>
    <property type="evidence" value="ECO:0007669"/>
    <property type="project" value="UniProtKB-UniRule"/>
</dbReference>
<evidence type="ECO:0000256" key="3">
    <source>
        <dbReference type="ARBA" id="ARBA00017948"/>
    </source>
</evidence>
<dbReference type="Proteomes" id="UP000265619">
    <property type="component" value="Unassembled WGS sequence"/>
</dbReference>